<dbReference type="GO" id="GO:0140297">
    <property type="term" value="F:DNA-binding transcription factor binding"/>
    <property type="evidence" value="ECO:0007669"/>
    <property type="project" value="TreeGrafter"/>
</dbReference>
<evidence type="ECO:0000256" key="4">
    <source>
        <dbReference type="ARBA" id="ARBA00023038"/>
    </source>
</evidence>
<dbReference type="GO" id="GO:0005634">
    <property type="term" value="C:nucleus"/>
    <property type="evidence" value="ECO:0007669"/>
    <property type="project" value="TreeGrafter"/>
</dbReference>
<feature type="region of interest" description="Disordered" evidence="6">
    <location>
        <begin position="1"/>
        <end position="71"/>
    </location>
</feature>
<dbReference type="WBParaSite" id="PSAMB.scaffold2563size22545.g18265.t1">
    <property type="protein sequence ID" value="PSAMB.scaffold2563size22545.g18265.t1"/>
    <property type="gene ID" value="PSAMB.scaffold2563size22545.g18265"/>
</dbReference>
<feature type="domain" description="LIM zinc-binding" evidence="7">
    <location>
        <begin position="145"/>
        <end position="207"/>
    </location>
</feature>
<accession>A0A914VWV4</accession>
<feature type="domain" description="LIM zinc-binding" evidence="7">
    <location>
        <begin position="81"/>
        <end position="143"/>
    </location>
</feature>
<evidence type="ECO:0000256" key="2">
    <source>
        <dbReference type="ARBA" id="ARBA00022737"/>
    </source>
</evidence>
<evidence type="ECO:0000256" key="1">
    <source>
        <dbReference type="ARBA" id="ARBA00022723"/>
    </source>
</evidence>
<dbReference type="InterPro" id="IPR050945">
    <property type="entry name" value="LMO_RBTN_TF"/>
</dbReference>
<dbReference type="GO" id="GO:0046872">
    <property type="term" value="F:metal ion binding"/>
    <property type="evidence" value="ECO:0007669"/>
    <property type="project" value="UniProtKB-KW"/>
</dbReference>
<dbReference type="SUPFAM" id="SSF57716">
    <property type="entry name" value="Glucocorticoid receptor-like (DNA-binding domain)"/>
    <property type="match status" value="3"/>
</dbReference>
<dbReference type="SMART" id="SM00132">
    <property type="entry name" value="LIM"/>
    <property type="match status" value="2"/>
</dbReference>
<dbReference type="Gene3D" id="2.10.110.10">
    <property type="entry name" value="Cysteine Rich Protein"/>
    <property type="match status" value="2"/>
</dbReference>
<keyword evidence="3 5" id="KW-0862">Zinc</keyword>
<organism evidence="8 9">
    <name type="scientific">Plectus sambesii</name>
    <dbReference type="NCBI Taxonomy" id="2011161"/>
    <lineage>
        <taxon>Eukaryota</taxon>
        <taxon>Metazoa</taxon>
        <taxon>Ecdysozoa</taxon>
        <taxon>Nematoda</taxon>
        <taxon>Chromadorea</taxon>
        <taxon>Plectida</taxon>
        <taxon>Plectina</taxon>
        <taxon>Plectoidea</taxon>
        <taxon>Plectidae</taxon>
        <taxon>Plectus</taxon>
    </lineage>
</organism>
<evidence type="ECO:0000256" key="5">
    <source>
        <dbReference type="PROSITE-ProRule" id="PRU00125"/>
    </source>
</evidence>
<sequence>MDAGDDDRCHQSLLHSMLRSGPKASDTQPPSIRMDSAPSSSSSTASSTTSSSSALVGMHHSQQPPAVKVENGGGTADLASHNCAGCQCRIADRYMLEALGKFWHEDCLKCSCCNYRLGELGSKLYYKENMILCHRDYLRLFGLTGICAACHKNIPAYEMVMRARMNVYHLECFACQECSQRFCVGDRFYLCDSKILCEYDYEERRTFLEASCNKHRLAQMHRNFEQLGDLDEIPAPCYCC</sequence>
<dbReference type="AlphaFoldDB" id="A0A914VWV4"/>
<dbReference type="GO" id="GO:0045944">
    <property type="term" value="P:positive regulation of transcription by RNA polymerase II"/>
    <property type="evidence" value="ECO:0007669"/>
    <property type="project" value="TreeGrafter"/>
</dbReference>
<reference evidence="9" key="1">
    <citation type="submission" date="2022-11" db="UniProtKB">
        <authorList>
            <consortium name="WormBaseParasite"/>
        </authorList>
    </citation>
    <scope>IDENTIFICATION</scope>
</reference>
<evidence type="ECO:0000259" key="7">
    <source>
        <dbReference type="PROSITE" id="PS50023"/>
    </source>
</evidence>
<name>A0A914VWV4_9BILA</name>
<feature type="compositionally biased region" description="Basic and acidic residues" evidence="6">
    <location>
        <begin position="1"/>
        <end position="10"/>
    </location>
</feature>
<keyword evidence="4 5" id="KW-0440">LIM domain</keyword>
<dbReference type="PANTHER" id="PTHR45787:SF1">
    <property type="entry name" value="LIM ZINC-BINDING DOMAIN-CONTAINING PROTEIN"/>
    <property type="match status" value="1"/>
</dbReference>
<protein>
    <submittedName>
        <fullName evidence="9">LIM zinc-binding domain-containing protein</fullName>
    </submittedName>
</protein>
<dbReference type="PROSITE" id="PS50023">
    <property type="entry name" value="LIM_DOMAIN_2"/>
    <property type="match status" value="2"/>
</dbReference>
<proteinExistence type="predicted"/>
<dbReference type="PANTHER" id="PTHR45787">
    <property type="entry name" value="LD11652P"/>
    <property type="match status" value="1"/>
</dbReference>
<dbReference type="GO" id="GO:0003713">
    <property type="term" value="F:transcription coactivator activity"/>
    <property type="evidence" value="ECO:0007669"/>
    <property type="project" value="TreeGrafter"/>
</dbReference>
<evidence type="ECO:0000256" key="6">
    <source>
        <dbReference type="SAM" id="MobiDB-lite"/>
    </source>
</evidence>
<dbReference type="FunFam" id="2.10.110.10:FF:000016">
    <property type="entry name" value="LIM domain only 3"/>
    <property type="match status" value="1"/>
</dbReference>
<keyword evidence="2" id="KW-0677">Repeat</keyword>
<dbReference type="PROSITE" id="PS00478">
    <property type="entry name" value="LIM_DOMAIN_1"/>
    <property type="match status" value="1"/>
</dbReference>
<feature type="compositionally biased region" description="Low complexity" evidence="6">
    <location>
        <begin position="36"/>
        <end position="54"/>
    </location>
</feature>
<evidence type="ECO:0000313" key="8">
    <source>
        <dbReference type="Proteomes" id="UP000887566"/>
    </source>
</evidence>
<keyword evidence="1 5" id="KW-0479">Metal-binding</keyword>
<keyword evidence="8" id="KW-1185">Reference proteome</keyword>
<evidence type="ECO:0000256" key="3">
    <source>
        <dbReference type="ARBA" id="ARBA00022833"/>
    </source>
</evidence>
<dbReference type="Proteomes" id="UP000887566">
    <property type="component" value="Unplaced"/>
</dbReference>
<evidence type="ECO:0000313" key="9">
    <source>
        <dbReference type="WBParaSite" id="PSAMB.scaffold2563size22545.g18265.t1"/>
    </source>
</evidence>
<dbReference type="Pfam" id="PF00412">
    <property type="entry name" value="LIM"/>
    <property type="match status" value="2"/>
</dbReference>
<dbReference type="InterPro" id="IPR001781">
    <property type="entry name" value="Znf_LIM"/>
</dbReference>